<dbReference type="PROSITE" id="PS51184">
    <property type="entry name" value="JMJC"/>
    <property type="match status" value="1"/>
</dbReference>
<protein>
    <recommendedName>
        <fullName evidence="2">JmjC domain-containing protein</fullName>
    </recommendedName>
</protein>
<evidence type="ECO:0000259" key="2">
    <source>
        <dbReference type="PROSITE" id="PS51184"/>
    </source>
</evidence>
<dbReference type="Proteomes" id="UP000297716">
    <property type="component" value="Unassembled WGS sequence"/>
</dbReference>
<comment type="caution">
    <text evidence="3">The sequence shown here is derived from an EMBL/GenBank/DDBJ whole genome shotgun (WGS) entry which is preliminary data.</text>
</comment>
<organism evidence="3 4">
    <name type="scientific">Xylaria hypoxylon</name>
    <dbReference type="NCBI Taxonomy" id="37992"/>
    <lineage>
        <taxon>Eukaryota</taxon>
        <taxon>Fungi</taxon>
        <taxon>Dikarya</taxon>
        <taxon>Ascomycota</taxon>
        <taxon>Pezizomycotina</taxon>
        <taxon>Sordariomycetes</taxon>
        <taxon>Xylariomycetidae</taxon>
        <taxon>Xylariales</taxon>
        <taxon>Xylariaceae</taxon>
        <taxon>Xylaria</taxon>
    </lineage>
</organism>
<dbReference type="AlphaFoldDB" id="A0A4Z0Z8W8"/>
<dbReference type="EMBL" id="SKBN01000038">
    <property type="protein sequence ID" value="TGJ85836.1"/>
    <property type="molecule type" value="Genomic_DNA"/>
</dbReference>
<dbReference type="OrthoDB" id="47172at2759"/>
<evidence type="ECO:0000256" key="1">
    <source>
        <dbReference type="SAM" id="MobiDB-lite"/>
    </source>
</evidence>
<evidence type="ECO:0000313" key="4">
    <source>
        <dbReference type="Proteomes" id="UP000297716"/>
    </source>
</evidence>
<keyword evidence="4" id="KW-1185">Reference proteome</keyword>
<name>A0A4Z0Z8W8_9PEZI</name>
<dbReference type="PANTHER" id="PTHR12461">
    <property type="entry name" value="HYPOXIA-INDUCIBLE FACTOR 1 ALPHA INHIBITOR-RELATED"/>
    <property type="match status" value="1"/>
</dbReference>
<dbReference type="Pfam" id="PF13621">
    <property type="entry name" value="Cupin_8"/>
    <property type="match status" value="1"/>
</dbReference>
<feature type="domain" description="JmjC" evidence="2">
    <location>
        <begin position="392"/>
        <end position="587"/>
    </location>
</feature>
<dbReference type="Gene3D" id="2.60.120.650">
    <property type="entry name" value="Cupin"/>
    <property type="match status" value="1"/>
</dbReference>
<gene>
    <name evidence="3" type="ORF">E0Z10_g2906</name>
</gene>
<reference evidence="3 4" key="1">
    <citation type="submission" date="2019-03" db="EMBL/GenBank/DDBJ databases">
        <title>Draft genome sequence of Xylaria hypoxylon DSM 108379, a ubiquitous saprotrophic-parasitic fungi on hardwood.</title>
        <authorList>
            <person name="Buettner E."/>
            <person name="Leonhardt S."/>
            <person name="Gebauer A.M."/>
            <person name="Liers C."/>
            <person name="Hofrichter M."/>
            <person name="Kellner H."/>
        </authorList>
    </citation>
    <scope>NUCLEOTIDE SEQUENCE [LARGE SCALE GENOMIC DNA]</scope>
    <source>
        <strain evidence="3 4">DSM 108379</strain>
    </source>
</reference>
<dbReference type="SUPFAM" id="SSF51197">
    <property type="entry name" value="Clavaminate synthase-like"/>
    <property type="match status" value="1"/>
</dbReference>
<dbReference type="InterPro" id="IPR041667">
    <property type="entry name" value="Cupin_8"/>
</dbReference>
<feature type="region of interest" description="Disordered" evidence="1">
    <location>
        <begin position="352"/>
        <end position="390"/>
    </location>
</feature>
<dbReference type="STRING" id="37992.A0A4Z0Z8W8"/>
<dbReference type="PANTHER" id="PTHR12461:SF101">
    <property type="entry name" value="TRNA WYBUTOSINE-SYNTHESIZING PROTEIN 4"/>
    <property type="match status" value="1"/>
</dbReference>
<dbReference type="SMART" id="SM00558">
    <property type="entry name" value="JmjC"/>
    <property type="match status" value="1"/>
</dbReference>
<proteinExistence type="predicted"/>
<sequence>MPTLSQKTQLLKHCTEAASTIYAECTELLSAKGQHDQVTVTRTSLVGCGPALIDLLSRQANIVQIIYQNNLRAITTPPVITTGDENPSSQQKYDLALKRLEDIASVAYSKFYAYVFKDLPVCWRQLYTDARILNFCLILLKSPYAVQHKADGGSSNDAHGCLDELVKTLDLTLVLAGAAGERRGRRWIDKTLELLHIIWLAESEGQSIDGDSAADYDRPAKRAKLVEIHGISNMHSVHIAGATFSTNEPFTPPVMHPVRKTEALSIEEFQTYMDRPHDPKLGPKPLILHNALGEWPALSTHPWSQPSYLLSQTFDGRRLVPVEIGRSYVDEGWGQKLITFGEFLRKYIDPTSLAGTRGHTNPGSNGNDDKRRCESKSSPENSKDTPTPKPTAYLAQHQLFTQLPSLRNDILIPDYCYTSPPPHPTDARIDQPELDEPLLNAWFGPPGTISPLHNDPYHNILTQIVGRKYVRLYSPLETARLAARGKENGVEMGNTSMLDIGVLEGWDEAPATGSSEYDDEEGGTEARVDNDEDLIKATMNEKDIDAFKAVPFVDCILESGDALYIPIGWWHYVRGLSVSFSVSFWWN</sequence>
<accession>A0A4Z0Z8W8</accession>
<feature type="compositionally biased region" description="Basic and acidic residues" evidence="1">
    <location>
        <begin position="367"/>
        <end position="383"/>
    </location>
</feature>
<dbReference type="InterPro" id="IPR003347">
    <property type="entry name" value="JmjC_dom"/>
</dbReference>
<evidence type="ECO:0000313" key="3">
    <source>
        <dbReference type="EMBL" id="TGJ85836.1"/>
    </source>
</evidence>